<gene>
    <name evidence="2" type="ORF">TCNE_LOCUS5242</name>
</gene>
<dbReference type="SUPFAM" id="SSF49329">
    <property type="entry name" value="Cu,Zn superoxide dismutase-like"/>
    <property type="match status" value="1"/>
</dbReference>
<proteinExistence type="predicted"/>
<dbReference type="Gene3D" id="2.60.40.200">
    <property type="entry name" value="Superoxide dismutase, copper/zinc binding domain"/>
    <property type="match status" value="1"/>
</dbReference>
<evidence type="ECO:0000313" key="4">
    <source>
        <dbReference type="WBParaSite" id="TCNE_0000524201-mRNA-1"/>
    </source>
</evidence>
<evidence type="ECO:0000313" key="3">
    <source>
        <dbReference type="Proteomes" id="UP000050794"/>
    </source>
</evidence>
<dbReference type="GO" id="GO:0005507">
    <property type="term" value="F:copper ion binding"/>
    <property type="evidence" value="ECO:0007669"/>
    <property type="project" value="InterPro"/>
</dbReference>
<reference evidence="2 3" key="2">
    <citation type="submission" date="2018-11" db="EMBL/GenBank/DDBJ databases">
        <authorList>
            <consortium name="Pathogen Informatics"/>
        </authorList>
    </citation>
    <scope>NUCLEOTIDE SEQUENCE [LARGE SCALE GENOMIC DNA]</scope>
</reference>
<dbReference type="GO" id="GO:0006801">
    <property type="term" value="P:superoxide metabolic process"/>
    <property type="evidence" value="ECO:0007669"/>
    <property type="project" value="InterPro"/>
</dbReference>
<reference evidence="4" key="1">
    <citation type="submission" date="2016-06" db="UniProtKB">
        <authorList>
            <consortium name="WormBaseParasite"/>
        </authorList>
    </citation>
    <scope>IDENTIFICATION</scope>
</reference>
<evidence type="ECO:0000313" key="2">
    <source>
        <dbReference type="EMBL" id="VDM34662.1"/>
    </source>
</evidence>
<sequence>MHGFHVHAVGDIGNSCNAALGHYNPLGRTHGGPGQPFPTIRHVGDLGNVQASVNY</sequence>
<dbReference type="InterPro" id="IPR001424">
    <property type="entry name" value="SOD_Cu_Zn_dom"/>
</dbReference>
<protein>
    <submittedName>
        <fullName evidence="4">Superoxide dismutase</fullName>
    </submittedName>
</protein>
<dbReference type="InterPro" id="IPR018152">
    <property type="entry name" value="SOD_Cu/Zn_BS"/>
</dbReference>
<dbReference type="Pfam" id="PF00080">
    <property type="entry name" value="Sod_Cu"/>
    <property type="match status" value="1"/>
</dbReference>
<evidence type="ECO:0000259" key="1">
    <source>
        <dbReference type="Pfam" id="PF00080"/>
    </source>
</evidence>
<name>A0A183U9S2_TOXCA</name>
<dbReference type="InterPro" id="IPR036423">
    <property type="entry name" value="SOD-like_Cu/Zn_dom_sf"/>
</dbReference>
<dbReference type="AlphaFoldDB" id="A0A183U9S2"/>
<dbReference type="WBParaSite" id="TCNE_0000524201-mRNA-1">
    <property type="protein sequence ID" value="TCNE_0000524201-mRNA-1"/>
    <property type="gene ID" value="TCNE_0000524201"/>
</dbReference>
<accession>A0A183U9S2</accession>
<dbReference type="EMBL" id="UYWY01012223">
    <property type="protein sequence ID" value="VDM34662.1"/>
    <property type="molecule type" value="Genomic_DNA"/>
</dbReference>
<dbReference type="Proteomes" id="UP000050794">
    <property type="component" value="Unassembled WGS sequence"/>
</dbReference>
<dbReference type="PANTHER" id="PTHR10003">
    <property type="entry name" value="SUPEROXIDE DISMUTASE CU-ZN -RELATED"/>
    <property type="match status" value="1"/>
</dbReference>
<keyword evidence="3" id="KW-1185">Reference proteome</keyword>
<dbReference type="PROSITE" id="PS00087">
    <property type="entry name" value="SOD_CU_ZN_1"/>
    <property type="match status" value="1"/>
</dbReference>
<dbReference type="InterPro" id="IPR024134">
    <property type="entry name" value="SOD_Cu/Zn_/chaperone"/>
</dbReference>
<feature type="domain" description="Superoxide dismutase copper/zinc binding" evidence="1">
    <location>
        <begin position="2"/>
        <end position="51"/>
    </location>
</feature>
<organism evidence="3 4">
    <name type="scientific">Toxocara canis</name>
    <name type="common">Canine roundworm</name>
    <dbReference type="NCBI Taxonomy" id="6265"/>
    <lineage>
        <taxon>Eukaryota</taxon>
        <taxon>Metazoa</taxon>
        <taxon>Ecdysozoa</taxon>
        <taxon>Nematoda</taxon>
        <taxon>Chromadorea</taxon>
        <taxon>Rhabditida</taxon>
        <taxon>Spirurina</taxon>
        <taxon>Ascaridomorpha</taxon>
        <taxon>Ascaridoidea</taxon>
        <taxon>Toxocaridae</taxon>
        <taxon>Toxocara</taxon>
    </lineage>
</organism>